<keyword evidence="2" id="KW-1133">Transmembrane helix</keyword>
<comment type="caution">
    <text evidence="3">The sequence shown here is derived from an EMBL/GenBank/DDBJ whole genome shotgun (WGS) entry which is preliminary data.</text>
</comment>
<dbReference type="PANTHER" id="PTHR37848:SF1">
    <property type="entry name" value="SUN DOMAIN-CONTAINING PROTEIN"/>
    <property type="match status" value="1"/>
</dbReference>
<dbReference type="AlphaFoldDB" id="A0A559MHV5"/>
<sequence length="422" mass="47754">MGTKKGEHVPYRDEPDHDDAASTSSAVLLGDFDSFPDEALPAYEDTPSQPSFAPNSSTGTYPLIDWYWYAKLCLVWTETQLIFFRSAPPELAFASYDMGKTEQRTRFPNYSTNPGTLESMIREQASYPPTYIVNLHGSHTETRRNGNKETKDTIDDFFIRINITNLLSPGPGADSTGRLELLPDNKRGYRGTRFPSLNPSLQDVEQADELRAWCDKYVADAAGVKSFTLKREIRNHDTKRLEQLLRSAIQETNYRGHLSVDFQICHQTVIVYSPGTVNQWRTTTWIRWVFYLTFLWIFSWPCLFFITSRYAVVKAVYDYADKPPGDDAGRKPTVMSEVDWFNHWESAIRRAALARMMCKDTFLDGAYRTATTRADARGAQVGANPPTPSTGNAFADGAFSLIGQGMRVAEDFNNARGWGRDS</sequence>
<keyword evidence="4" id="KW-1185">Reference proteome</keyword>
<feature type="region of interest" description="Disordered" evidence="1">
    <location>
        <begin position="1"/>
        <end position="23"/>
    </location>
</feature>
<evidence type="ECO:0000313" key="4">
    <source>
        <dbReference type="Proteomes" id="UP000315522"/>
    </source>
</evidence>
<evidence type="ECO:0000256" key="2">
    <source>
        <dbReference type="SAM" id="Phobius"/>
    </source>
</evidence>
<feature type="transmembrane region" description="Helical" evidence="2">
    <location>
        <begin position="285"/>
        <end position="306"/>
    </location>
</feature>
<feature type="compositionally biased region" description="Basic and acidic residues" evidence="1">
    <location>
        <begin position="1"/>
        <end position="20"/>
    </location>
</feature>
<reference evidence="3 4" key="1">
    <citation type="submission" date="2018-05" db="EMBL/GenBank/DDBJ databases">
        <title>Genome sequencing and assembly of the regulated plant pathogen Lachnellula willkommii and related sister species for the development of diagnostic species identification markers.</title>
        <authorList>
            <person name="Giroux E."/>
            <person name="Bilodeau G."/>
        </authorList>
    </citation>
    <scope>NUCLEOTIDE SEQUENCE [LARGE SCALE GENOMIC DNA]</scope>
    <source>
        <strain evidence="3 4">CBS 172.35</strain>
    </source>
</reference>
<keyword evidence="2" id="KW-0812">Transmembrane</keyword>
<dbReference type="Proteomes" id="UP000315522">
    <property type="component" value="Unassembled WGS sequence"/>
</dbReference>
<protein>
    <submittedName>
        <fullName evidence="3">Uncharacterized protein</fullName>
    </submittedName>
</protein>
<keyword evidence="2" id="KW-0472">Membrane</keyword>
<name>A0A559MHV5_9HELO</name>
<dbReference type="PANTHER" id="PTHR37848">
    <property type="entry name" value="EXPRESSED PROTEIN"/>
    <property type="match status" value="1"/>
</dbReference>
<evidence type="ECO:0000256" key="1">
    <source>
        <dbReference type="SAM" id="MobiDB-lite"/>
    </source>
</evidence>
<organism evidence="3 4">
    <name type="scientific">Lachnellula willkommii</name>
    <dbReference type="NCBI Taxonomy" id="215461"/>
    <lineage>
        <taxon>Eukaryota</taxon>
        <taxon>Fungi</taxon>
        <taxon>Dikarya</taxon>
        <taxon>Ascomycota</taxon>
        <taxon>Pezizomycotina</taxon>
        <taxon>Leotiomycetes</taxon>
        <taxon>Helotiales</taxon>
        <taxon>Lachnaceae</taxon>
        <taxon>Lachnellula</taxon>
    </lineage>
</organism>
<gene>
    <name evidence="3" type="ORF">LAWI1_G001820</name>
</gene>
<proteinExistence type="predicted"/>
<dbReference type="EMBL" id="QGML01000293">
    <property type="protein sequence ID" value="TVY92550.1"/>
    <property type="molecule type" value="Genomic_DNA"/>
</dbReference>
<accession>A0A559MHV5</accession>
<evidence type="ECO:0000313" key="3">
    <source>
        <dbReference type="EMBL" id="TVY92550.1"/>
    </source>
</evidence>